<evidence type="ECO:0000313" key="7">
    <source>
        <dbReference type="EMBL" id="KAK8515444.1"/>
    </source>
</evidence>
<keyword evidence="5 6" id="KW-0560">Oxidoreductase</keyword>
<comment type="cofactor">
    <cofactor evidence="6">
        <name>FAD</name>
        <dbReference type="ChEBI" id="CHEBI:57692"/>
    </cofactor>
</comment>
<name>A0ABR2C988_9ROSI</name>
<dbReference type="InterPro" id="IPR036188">
    <property type="entry name" value="FAD/NAD-bd_sf"/>
</dbReference>
<keyword evidence="6" id="KW-0503">Monooxygenase</keyword>
<comment type="caution">
    <text evidence="7">The sequence shown here is derived from an EMBL/GenBank/DDBJ whole genome shotgun (WGS) entry which is preliminary data.</text>
</comment>
<dbReference type="Proteomes" id="UP001472677">
    <property type="component" value="Unassembled WGS sequence"/>
</dbReference>
<protein>
    <recommendedName>
        <fullName evidence="6">Flavin-containing monooxygenase</fullName>
        <ecNumber evidence="6">1.-.-.-</ecNumber>
    </recommendedName>
</protein>
<evidence type="ECO:0000256" key="1">
    <source>
        <dbReference type="ARBA" id="ARBA00009183"/>
    </source>
</evidence>
<dbReference type="PANTHER" id="PTHR23023">
    <property type="entry name" value="DIMETHYLANILINE MONOOXYGENASE"/>
    <property type="match status" value="1"/>
</dbReference>
<gene>
    <name evidence="7" type="ORF">V6N12_075486</name>
</gene>
<evidence type="ECO:0000256" key="4">
    <source>
        <dbReference type="ARBA" id="ARBA00022857"/>
    </source>
</evidence>
<keyword evidence="8" id="KW-1185">Reference proteome</keyword>
<evidence type="ECO:0000256" key="2">
    <source>
        <dbReference type="ARBA" id="ARBA00022630"/>
    </source>
</evidence>
<dbReference type="EC" id="1.-.-.-" evidence="6"/>
<keyword evidence="4" id="KW-0521">NADP</keyword>
<dbReference type="Pfam" id="PF00743">
    <property type="entry name" value="FMO-like"/>
    <property type="match status" value="1"/>
</dbReference>
<evidence type="ECO:0000256" key="6">
    <source>
        <dbReference type="RuleBase" id="RU361177"/>
    </source>
</evidence>
<comment type="similarity">
    <text evidence="1 6">Belongs to the FMO family.</text>
</comment>
<sequence length="553" mass="62695">MADHYKSPSPIISSSKIAIIGAGVSGIAVAKQLCHHNPVVFEASDSIGGVWKSCVYDSTKLQSARKGYEFSCFPWPNRDDPSFPSHVEILEYLESYAKHFDVLKFIQFNSKVVELRFAGCPETIDELAGNAEDYWSRPLLGQPAWEIAVQTNNSNNLKWYAFEFVVICIGKYGDIPKIPNFPNNKGPEIFEGKVLHTFDYCKLNKDAASQLLQGKKVVVVGYRKSAIDLALECAQANQGAEGQPCTMVVRTPHWTIPHYGVWGLPFHLLYSTRSSQFLHERPDQTMLGILLRYLLSPMRRGISKFIESYLLWKLPLKKYGLKPDHPFVEDYASCQMAIVPEDFFPQADKGNIVFKRASSWWFWKDGIEFDDNTKIKADVVILATGYDGKKKLKTILPEPFRSLIEYPSGMMPLYRGTIHPWVPNMAFIGYVESAGNLHASELRSMWLAGLVDGKLKLPSAENMAEQIWREMEVMRRGSRFYKKHCISAFSINHSDEICKDMGWKCWRKSSWFSEAFSPYGSQDYCQDSAQPGLPKQGCAESTWSLEGYKTAPA</sequence>
<dbReference type="PIRSF" id="PIRSF000332">
    <property type="entry name" value="FMO"/>
    <property type="match status" value="1"/>
</dbReference>
<dbReference type="InterPro" id="IPR050346">
    <property type="entry name" value="FMO-like"/>
</dbReference>
<reference evidence="7 8" key="1">
    <citation type="journal article" date="2024" name="G3 (Bethesda)">
        <title>Genome assembly of Hibiscus sabdariffa L. provides insights into metabolisms of medicinal natural products.</title>
        <authorList>
            <person name="Kim T."/>
        </authorList>
    </citation>
    <scope>NUCLEOTIDE SEQUENCE [LARGE SCALE GENOMIC DNA]</scope>
    <source>
        <strain evidence="7">TK-2024</strain>
        <tissue evidence="7">Old leaves</tissue>
    </source>
</reference>
<evidence type="ECO:0000313" key="8">
    <source>
        <dbReference type="Proteomes" id="UP001472677"/>
    </source>
</evidence>
<dbReference type="EMBL" id="JBBPBM010000063">
    <property type="protein sequence ID" value="KAK8515444.1"/>
    <property type="molecule type" value="Genomic_DNA"/>
</dbReference>
<dbReference type="SUPFAM" id="SSF51905">
    <property type="entry name" value="FAD/NAD(P)-binding domain"/>
    <property type="match status" value="2"/>
</dbReference>
<evidence type="ECO:0000256" key="3">
    <source>
        <dbReference type="ARBA" id="ARBA00022827"/>
    </source>
</evidence>
<evidence type="ECO:0000256" key="5">
    <source>
        <dbReference type="ARBA" id="ARBA00023002"/>
    </source>
</evidence>
<organism evidence="7 8">
    <name type="scientific">Hibiscus sabdariffa</name>
    <name type="common">roselle</name>
    <dbReference type="NCBI Taxonomy" id="183260"/>
    <lineage>
        <taxon>Eukaryota</taxon>
        <taxon>Viridiplantae</taxon>
        <taxon>Streptophyta</taxon>
        <taxon>Embryophyta</taxon>
        <taxon>Tracheophyta</taxon>
        <taxon>Spermatophyta</taxon>
        <taxon>Magnoliopsida</taxon>
        <taxon>eudicotyledons</taxon>
        <taxon>Gunneridae</taxon>
        <taxon>Pentapetalae</taxon>
        <taxon>rosids</taxon>
        <taxon>malvids</taxon>
        <taxon>Malvales</taxon>
        <taxon>Malvaceae</taxon>
        <taxon>Malvoideae</taxon>
        <taxon>Hibiscus</taxon>
    </lineage>
</organism>
<keyword evidence="2 6" id="KW-0285">Flavoprotein</keyword>
<proteinExistence type="inferred from homology"/>
<dbReference type="InterPro" id="IPR000960">
    <property type="entry name" value="Flavin_mOase"/>
</dbReference>
<dbReference type="Gene3D" id="3.50.50.60">
    <property type="entry name" value="FAD/NAD(P)-binding domain"/>
    <property type="match status" value="2"/>
</dbReference>
<keyword evidence="3 6" id="KW-0274">FAD</keyword>
<accession>A0ABR2C988</accession>
<dbReference type="InterPro" id="IPR020946">
    <property type="entry name" value="Flavin_mOase-like"/>
</dbReference>